<gene>
    <name evidence="3" type="ORF">ABL78_4466</name>
</gene>
<evidence type="ECO:0000256" key="2">
    <source>
        <dbReference type="SAM" id="MobiDB-lite"/>
    </source>
</evidence>
<dbReference type="VEuPathDB" id="TriTrypDB:Lsey_0129_0210"/>
<feature type="coiled-coil region" evidence="1">
    <location>
        <begin position="151"/>
        <end position="185"/>
    </location>
</feature>
<reference evidence="3 4" key="1">
    <citation type="journal article" date="2015" name="PLoS Pathog.">
        <title>Leptomonas seymouri: Adaptations to the Dixenous Life Cycle Analyzed by Genome Sequencing, Transcriptome Profiling and Co-infection with Leishmania donovani.</title>
        <authorList>
            <person name="Kraeva N."/>
            <person name="Butenko A."/>
            <person name="Hlavacova J."/>
            <person name="Kostygov A."/>
            <person name="Myskova J."/>
            <person name="Grybchuk D."/>
            <person name="Lestinova T."/>
            <person name="Votypka J."/>
            <person name="Volf P."/>
            <person name="Opperdoes F."/>
            <person name="Flegontov P."/>
            <person name="Lukes J."/>
            <person name="Yurchenko V."/>
        </authorList>
    </citation>
    <scope>NUCLEOTIDE SEQUENCE [LARGE SCALE GENOMIC DNA]</scope>
    <source>
        <strain evidence="3 4">ATCC 30220</strain>
    </source>
</reference>
<evidence type="ECO:0000256" key="1">
    <source>
        <dbReference type="SAM" id="Coils"/>
    </source>
</evidence>
<dbReference type="OrthoDB" id="273553at2759"/>
<name>A0A0N1IK83_LEPSE</name>
<comment type="caution">
    <text evidence="3">The sequence shown here is derived from an EMBL/GenBank/DDBJ whole genome shotgun (WGS) entry which is preliminary data.</text>
</comment>
<feature type="region of interest" description="Disordered" evidence="2">
    <location>
        <begin position="253"/>
        <end position="273"/>
    </location>
</feature>
<evidence type="ECO:0000313" key="3">
    <source>
        <dbReference type="EMBL" id="KPI86482.1"/>
    </source>
</evidence>
<dbReference type="Proteomes" id="UP000038009">
    <property type="component" value="Unassembled WGS sequence"/>
</dbReference>
<feature type="compositionally biased region" description="Basic and acidic residues" evidence="2">
    <location>
        <begin position="424"/>
        <end position="442"/>
    </location>
</feature>
<sequence length="479" mass="52155">MWRSEKNTFVRTTPASLDTQYSMEGSALPSPPLPSDCFGKRWFHVPGSSQRAAPPLPDGLVSSSLEASSSPSMLCTSSLPAPQHTYVRDTWRSGGPTRESFEQREVHTQGVQQGMLPSALRMGATALTTSDEISSLLRQYRDENCRLREQLRAKELQEAHLMSKMEELSRRYALLQLECQRASRDPDVMGMLTEVDENTPVWAPMAACAPPQKALPQLAQKEEEVRLLQVAVRELEGRVEAYREALQRARAFHGAPDASEPPQSGEAALHNGTHCSSGAPASLHALLLQSLSTADYLVKVFNALQHCQHTRHSDDGSCVALSSSSCPRNRQECTLRCLQAAMKGVDLPPDLRDLADGPENNTMAANVEAALAVREELTYCETVAVRLAAVLLGRQGGAVEPLAAESADVAAAASSPPLRTNAKVAEDERMEDVNEEARRSETLAEAAISESSTFSAIPARSPRTNTSRCRPDVEDCEVQ</sequence>
<proteinExistence type="predicted"/>
<protein>
    <submittedName>
        <fullName evidence="3">Uncharacterized protein</fullName>
    </submittedName>
</protein>
<evidence type="ECO:0000313" key="4">
    <source>
        <dbReference type="Proteomes" id="UP000038009"/>
    </source>
</evidence>
<dbReference type="OMA" id="WFHVPGS"/>
<dbReference type="AlphaFoldDB" id="A0A0N1IK83"/>
<feature type="coiled-coil region" evidence="1">
    <location>
        <begin position="218"/>
        <end position="252"/>
    </location>
</feature>
<feature type="region of interest" description="Disordered" evidence="2">
    <location>
        <begin position="424"/>
        <end position="479"/>
    </location>
</feature>
<keyword evidence="4" id="KW-1185">Reference proteome</keyword>
<keyword evidence="1" id="KW-0175">Coiled coil</keyword>
<organism evidence="3 4">
    <name type="scientific">Leptomonas seymouri</name>
    <dbReference type="NCBI Taxonomy" id="5684"/>
    <lineage>
        <taxon>Eukaryota</taxon>
        <taxon>Discoba</taxon>
        <taxon>Euglenozoa</taxon>
        <taxon>Kinetoplastea</taxon>
        <taxon>Metakinetoplastina</taxon>
        <taxon>Trypanosomatida</taxon>
        <taxon>Trypanosomatidae</taxon>
        <taxon>Leishmaniinae</taxon>
        <taxon>Leptomonas</taxon>
    </lineage>
</organism>
<dbReference type="EMBL" id="LJSK01000129">
    <property type="protein sequence ID" value="KPI86482.1"/>
    <property type="molecule type" value="Genomic_DNA"/>
</dbReference>
<accession>A0A0N1IK83</accession>